<evidence type="ECO:0000256" key="2">
    <source>
        <dbReference type="ARBA" id="ARBA00022679"/>
    </source>
</evidence>
<accession>A0A930UAX1</accession>
<dbReference type="Pfam" id="PF02636">
    <property type="entry name" value="Methyltransf_28"/>
    <property type="match status" value="1"/>
</dbReference>
<dbReference type="EMBL" id="JADHEI010000009">
    <property type="protein sequence ID" value="MBF2734540.1"/>
    <property type="molecule type" value="Genomic_DNA"/>
</dbReference>
<comment type="caution">
    <text evidence="3">The sequence shown here is derived from an EMBL/GenBank/DDBJ whole genome shotgun (WGS) entry which is preliminary data.</text>
</comment>
<dbReference type="InterPro" id="IPR038375">
    <property type="entry name" value="NDUFAF7_sf"/>
</dbReference>
<evidence type="ECO:0000313" key="3">
    <source>
        <dbReference type="EMBL" id="MBF2734540.1"/>
    </source>
</evidence>
<reference evidence="3" key="1">
    <citation type="submission" date="2020-10" db="EMBL/GenBank/DDBJ databases">
        <title>An improved Amphimedon queenslandica hologenome assembly reveals how three proteobacterial symbionts can extend the metabolic phenotypic of their marine sponge host.</title>
        <authorList>
            <person name="Degnan B."/>
            <person name="Degnan S."/>
            <person name="Xiang X."/>
        </authorList>
    </citation>
    <scope>NUCLEOTIDE SEQUENCE</scope>
    <source>
        <strain evidence="3">AqS2</strain>
    </source>
</reference>
<dbReference type="GO" id="GO:0032259">
    <property type="term" value="P:methylation"/>
    <property type="evidence" value="ECO:0007669"/>
    <property type="project" value="UniProtKB-KW"/>
</dbReference>
<gene>
    <name evidence="3" type="ORF">ISN26_00340</name>
</gene>
<dbReference type="PANTHER" id="PTHR12049">
    <property type="entry name" value="PROTEIN ARGININE METHYLTRANSFERASE NDUFAF7, MITOCHONDRIAL"/>
    <property type="match status" value="1"/>
</dbReference>
<keyword evidence="4" id="KW-1185">Reference proteome</keyword>
<dbReference type="GO" id="GO:0035243">
    <property type="term" value="F:protein-arginine omega-N symmetric methyltransferase activity"/>
    <property type="evidence" value="ECO:0007669"/>
    <property type="project" value="TreeGrafter"/>
</dbReference>
<dbReference type="Gene3D" id="3.40.50.12710">
    <property type="match status" value="1"/>
</dbReference>
<dbReference type="AlphaFoldDB" id="A0A930UAX1"/>
<evidence type="ECO:0000313" key="4">
    <source>
        <dbReference type="Proteomes" id="UP000604381"/>
    </source>
</evidence>
<keyword evidence="1 3" id="KW-0489">Methyltransferase</keyword>
<organism evidence="3 4">
    <name type="scientific">Candidatus Amphirhobacter heronislandensis</name>
    <dbReference type="NCBI Taxonomy" id="1732024"/>
    <lineage>
        <taxon>Bacteria</taxon>
        <taxon>Pseudomonadati</taxon>
        <taxon>Pseudomonadota</taxon>
        <taxon>Gammaproteobacteria</taxon>
        <taxon>Candidatus Tethybacterales</taxon>
        <taxon>Candidatus Tethybacteraceae</taxon>
        <taxon>Candidatus Amphirhobacter</taxon>
    </lineage>
</organism>
<dbReference type="Proteomes" id="UP000604381">
    <property type="component" value="Unassembled WGS sequence"/>
</dbReference>
<name>A0A930UAX1_9GAMM</name>
<dbReference type="InterPro" id="IPR029063">
    <property type="entry name" value="SAM-dependent_MTases_sf"/>
</dbReference>
<dbReference type="InterPro" id="IPR003788">
    <property type="entry name" value="NDUFAF7"/>
</dbReference>
<sequence>MGGALAKLIAGRIEAAGGWLSFEEFMELALAAPGLGYYASGRQPLGPRGDFITAAEASELFGRCIARWVAAALPPGGAVLELGGGGGRLIATVLAELRAQELRPACQLLETSPALAERQRARLQEAGLLEQCSWLTELPTEFRGVVLLFEVCDALPCALYVRRGDAWLRRGVVVDGAGFGWADGPPADEDELAQLAAAPAVEGYLAEVNRRAQALVASLADSLAEGAVLINDYGFAAAEFFHPQRTGGTLMAHAGHRAGTELLRDPGGQDLSGHVNFSALARRAEEAGLRPAGFCDQANFLLEMGIAELMRAADDDEVRRYQDSRELQLLLMPQEMGEIFKFLALVRGDGAVPGFGPRDRGASL</sequence>
<proteinExistence type="predicted"/>
<keyword evidence="2" id="KW-0808">Transferase</keyword>
<protein>
    <submittedName>
        <fullName evidence="3">SAM-dependent methyltransferase</fullName>
    </submittedName>
</protein>
<evidence type="ECO:0000256" key="1">
    <source>
        <dbReference type="ARBA" id="ARBA00022603"/>
    </source>
</evidence>
<dbReference type="SUPFAM" id="SSF53335">
    <property type="entry name" value="S-adenosyl-L-methionine-dependent methyltransferases"/>
    <property type="match status" value="1"/>
</dbReference>
<dbReference type="PANTHER" id="PTHR12049:SF7">
    <property type="entry name" value="PROTEIN ARGININE METHYLTRANSFERASE NDUFAF7, MITOCHONDRIAL"/>
    <property type="match status" value="1"/>
</dbReference>